<sequence length="180" mass="19682">MFLVTETNGARGEKELEVAPRTWVRTTKTGRSILLWPSKTKLDAIKELSQDPSSQPQAHWTRFECKVLRTCGTFSDAEAALEQMSGQSSSEDITTNRKNTAISSKRQNFDAMFVTSSPSSSSMRPSTPIPPPAPKQASQYTVPSSNVPLLPPASETVGPTTSNLFQLLTEVKKRNAGPQQ</sequence>
<protein>
    <submittedName>
        <fullName evidence="2">Uncharacterized protein</fullName>
    </submittedName>
</protein>
<dbReference type="EnsemblMetazoa" id="ENSAATROPT014455">
    <property type="protein sequence ID" value="ENSAATROPP013181"/>
    <property type="gene ID" value="ENSAATROPG011730"/>
</dbReference>
<proteinExistence type="predicted"/>
<dbReference type="Proteomes" id="UP000075880">
    <property type="component" value="Unassembled WGS sequence"/>
</dbReference>
<feature type="region of interest" description="Disordered" evidence="1">
    <location>
        <begin position="82"/>
        <end position="161"/>
    </location>
</feature>
<feature type="compositionally biased region" description="Low complexity" evidence="1">
    <location>
        <begin position="116"/>
        <end position="126"/>
    </location>
</feature>
<accession>A0AAG5DPW3</accession>
<evidence type="ECO:0000256" key="1">
    <source>
        <dbReference type="SAM" id="MobiDB-lite"/>
    </source>
</evidence>
<feature type="compositionally biased region" description="Polar residues" evidence="1">
    <location>
        <begin position="84"/>
        <end position="106"/>
    </location>
</feature>
<evidence type="ECO:0000313" key="2">
    <source>
        <dbReference type="EnsemblMetazoa" id="ENSAATROPP013181"/>
    </source>
</evidence>
<dbReference type="AlphaFoldDB" id="A0AAG5DPW3"/>
<evidence type="ECO:0000313" key="3">
    <source>
        <dbReference type="Proteomes" id="UP000075880"/>
    </source>
</evidence>
<feature type="compositionally biased region" description="Polar residues" evidence="1">
    <location>
        <begin position="136"/>
        <end position="147"/>
    </location>
</feature>
<name>A0AAG5DPW3_ANOAO</name>
<reference evidence="2" key="1">
    <citation type="submission" date="2024-04" db="UniProtKB">
        <authorList>
            <consortium name="EnsemblMetazoa"/>
        </authorList>
    </citation>
    <scope>IDENTIFICATION</scope>
    <source>
        <strain evidence="2">EBRO</strain>
    </source>
</reference>
<organism evidence="2 3">
    <name type="scientific">Anopheles atroparvus</name>
    <name type="common">European mosquito</name>
    <dbReference type="NCBI Taxonomy" id="41427"/>
    <lineage>
        <taxon>Eukaryota</taxon>
        <taxon>Metazoa</taxon>
        <taxon>Ecdysozoa</taxon>
        <taxon>Arthropoda</taxon>
        <taxon>Hexapoda</taxon>
        <taxon>Insecta</taxon>
        <taxon>Pterygota</taxon>
        <taxon>Neoptera</taxon>
        <taxon>Endopterygota</taxon>
        <taxon>Diptera</taxon>
        <taxon>Nematocera</taxon>
        <taxon>Culicoidea</taxon>
        <taxon>Culicidae</taxon>
        <taxon>Anophelinae</taxon>
        <taxon>Anopheles</taxon>
    </lineage>
</organism>
<keyword evidence="3" id="KW-1185">Reference proteome</keyword>